<dbReference type="Pfam" id="PF13359">
    <property type="entry name" value="DDE_Tnp_4"/>
    <property type="match status" value="1"/>
</dbReference>
<evidence type="ECO:0000256" key="5">
    <source>
        <dbReference type="ARBA" id="ARBA00022723"/>
    </source>
</evidence>
<evidence type="ECO:0000256" key="4">
    <source>
        <dbReference type="ARBA" id="ARBA00022722"/>
    </source>
</evidence>
<keyword evidence="7" id="KW-0539">Nucleus</keyword>
<evidence type="ECO:0000256" key="7">
    <source>
        <dbReference type="ARBA" id="ARBA00023242"/>
    </source>
</evidence>
<comment type="similarity">
    <text evidence="3">Belongs to the HARBI1 family.</text>
</comment>
<accession>A0AAU9XTC6</accession>
<evidence type="ECO:0000256" key="6">
    <source>
        <dbReference type="ARBA" id="ARBA00022801"/>
    </source>
</evidence>
<feature type="domain" description="DDE Tnp4" evidence="8">
    <location>
        <begin position="124"/>
        <end position="232"/>
    </location>
</feature>
<keyword evidence="5" id="KW-0479">Metal-binding</keyword>
<name>A0AAU9XTC6_9CNID</name>
<comment type="caution">
    <text evidence="9">The sequence shown here is derived from an EMBL/GenBank/DDBJ whole genome shotgun (WGS) entry which is preliminary data.</text>
</comment>
<reference evidence="9 10" key="1">
    <citation type="submission" date="2022-05" db="EMBL/GenBank/DDBJ databases">
        <authorList>
            <consortium name="Genoscope - CEA"/>
            <person name="William W."/>
        </authorList>
    </citation>
    <scope>NUCLEOTIDE SEQUENCE [LARGE SCALE GENOMIC DNA]</scope>
</reference>
<dbReference type="EMBL" id="CALNXJ010000066">
    <property type="protein sequence ID" value="CAH3158070.1"/>
    <property type="molecule type" value="Genomic_DNA"/>
</dbReference>
<sequence length="277" mass="31168">EEYDDEAFRLRFRLRKESVSDLVKILAKDLEHQTRRGLPLTPMQQVLIALRFYATGTFQRGIGDLFGVSVFAACRVIHKVSRAIAKQKRQFLSIPGNLADVKRKFYDVGHSPGVIGAIDCTHVRVISRWPGSTHDSRIFENSNIADKLRGGVLDGILLGDSGYACRAYLLTPILKPKNAGEVRYNTAHRRTRCVIERCFGLLKRRFPCLHLGLRTALPNILVIIVATAVLHNFALIHREQDFDEDIEDENVPFDIVAAADASGNAKRQLIISRYFAS</sequence>
<protein>
    <recommendedName>
        <fullName evidence="8">DDE Tnp4 domain-containing protein</fullName>
    </recommendedName>
</protein>
<proteinExistence type="inferred from homology"/>
<dbReference type="AlphaFoldDB" id="A0AAU9XTC6"/>
<comment type="cofactor">
    <cofactor evidence="1">
        <name>a divalent metal cation</name>
        <dbReference type="ChEBI" id="CHEBI:60240"/>
    </cofactor>
</comment>
<evidence type="ECO:0000256" key="3">
    <source>
        <dbReference type="ARBA" id="ARBA00006958"/>
    </source>
</evidence>
<evidence type="ECO:0000256" key="2">
    <source>
        <dbReference type="ARBA" id="ARBA00004123"/>
    </source>
</evidence>
<dbReference type="InterPro" id="IPR027806">
    <property type="entry name" value="HARBI1_dom"/>
</dbReference>
<evidence type="ECO:0000313" key="9">
    <source>
        <dbReference type="EMBL" id="CAH3158070.1"/>
    </source>
</evidence>
<organism evidence="9 10">
    <name type="scientific">Pocillopora meandrina</name>
    <dbReference type="NCBI Taxonomy" id="46732"/>
    <lineage>
        <taxon>Eukaryota</taxon>
        <taxon>Metazoa</taxon>
        <taxon>Cnidaria</taxon>
        <taxon>Anthozoa</taxon>
        <taxon>Hexacorallia</taxon>
        <taxon>Scleractinia</taxon>
        <taxon>Astrocoeniina</taxon>
        <taxon>Pocilloporidae</taxon>
        <taxon>Pocillopora</taxon>
    </lineage>
</organism>
<keyword evidence="10" id="KW-1185">Reference proteome</keyword>
<gene>
    <name evidence="9" type="ORF">PMEA_00030250</name>
</gene>
<feature type="non-terminal residue" evidence="9">
    <location>
        <position position="1"/>
    </location>
</feature>
<evidence type="ECO:0000256" key="1">
    <source>
        <dbReference type="ARBA" id="ARBA00001968"/>
    </source>
</evidence>
<dbReference type="GO" id="GO:0046872">
    <property type="term" value="F:metal ion binding"/>
    <property type="evidence" value="ECO:0007669"/>
    <property type="project" value="UniProtKB-KW"/>
</dbReference>
<keyword evidence="6" id="KW-0378">Hydrolase</keyword>
<evidence type="ECO:0000259" key="8">
    <source>
        <dbReference type="Pfam" id="PF13359"/>
    </source>
</evidence>
<dbReference type="GO" id="GO:0004518">
    <property type="term" value="F:nuclease activity"/>
    <property type="evidence" value="ECO:0007669"/>
    <property type="project" value="UniProtKB-KW"/>
</dbReference>
<dbReference type="PANTHER" id="PTHR22930">
    <property type="match status" value="1"/>
</dbReference>
<dbReference type="InterPro" id="IPR045249">
    <property type="entry name" value="HARBI1-like"/>
</dbReference>
<evidence type="ECO:0000313" key="10">
    <source>
        <dbReference type="Proteomes" id="UP001159428"/>
    </source>
</evidence>
<dbReference type="Proteomes" id="UP001159428">
    <property type="component" value="Unassembled WGS sequence"/>
</dbReference>
<comment type="subcellular location">
    <subcellularLocation>
        <location evidence="2">Nucleus</location>
    </subcellularLocation>
</comment>
<dbReference type="GO" id="GO:0005634">
    <property type="term" value="C:nucleus"/>
    <property type="evidence" value="ECO:0007669"/>
    <property type="project" value="UniProtKB-SubCell"/>
</dbReference>
<dbReference type="GO" id="GO:0016787">
    <property type="term" value="F:hydrolase activity"/>
    <property type="evidence" value="ECO:0007669"/>
    <property type="project" value="UniProtKB-KW"/>
</dbReference>
<keyword evidence="4" id="KW-0540">Nuclease</keyword>
<dbReference type="PANTHER" id="PTHR22930:SF85">
    <property type="entry name" value="GH03217P-RELATED"/>
    <property type="match status" value="1"/>
</dbReference>